<dbReference type="EMBL" id="CADEBD010000171">
    <property type="protein sequence ID" value="CAB3223926.1"/>
    <property type="molecule type" value="Genomic_DNA"/>
</dbReference>
<evidence type="ECO:0000313" key="3">
    <source>
        <dbReference type="Proteomes" id="UP000494256"/>
    </source>
</evidence>
<feature type="compositionally biased region" description="Polar residues" evidence="1">
    <location>
        <begin position="192"/>
        <end position="225"/>
    </location>
</feature>
<dbReference type="Proteomes" id="UP000494256">
    <property type="component" value="Unassembled WGS sequence"/>
</dbReference>
<sequence>MPCDTQTNFFDLVVRSPAYVWQRKEELEWLIGPECTWNYLAIFFPIKNPNGTVDNRTKDVLDVENADNQGINDNEASSEMLPPNQKSAKKKKIDYDNPMVKSAYELLKKTADNDDPYTSYGLHIANELKKYDKGTLACVKHAINNIIFQADMGNDSPNVYFPREYYNEPQQYGYTTSTSTVSSPPAPPSPTLESTNRPSPAETSNADNQFAESESLLTSQNFLNI</sequence>
<reference evidence="2 3" key="1">
    <citation type="submission" date="2020-04" db="EMBL/GenBank/DDBJ databases">
        <authorList>
            <person name="Wallbank WR R."/>
            <person name="Pardo Diaz C."/>
            <person name="Kozak K."/>
            <person name="Martin S."/>
            <person name="Jiggins C."/>
            <person name="Moest M."/>
            <person name="Warren A I."/>
            <person name="Byers J.R.P. K."/>
            <person name="Montejo-Kovacevich G."/>
            <person name="Yen C E."/>
        </authorList>
    </citation>
    <scope>NUCLEOTIDE SEQUENCE [LARGE SCALE GENOMIC DNA]</scope>
</reference>
<comment type="caution">
    <text evidence="2">The sequence shown here is derived from an EMBL/GenBank/DDBJ whole genome shotgun (WGS) entry which is preliminary data.</text>
</comment>
<feature type="region of interest" description="Disordered" evidence="1">
    <location>
        <begin position="173"/>
        <end position="225"/>
    </location>
</feature>
<dbReference type="AlphaFoldDB" id="A0A8S0YVY0"/>
<dbReference type="OrthoDB" id="10038993at2759"/>
<feature type="compositionally biased region" description="Polar residues" evidence="1">
    <location>
        <begin position="68"/>
        <end position="77"/>
    </location>
</feature>
<accession>A0A8S0YVY0</accession>
<gene>
    <name evidence="2" type="ORF">APLA_LOCUS1628</name>
</gene>
<feature type="region of interest" description="Disordered" evidence="1">
    <location>
        <begin position="68"/>
        <end position="91"/>
    </location>
</feature>
<organism evidence="2 3">
    <name type="scientific">Arctia plantaginis</name>
    <name type="common">Wood tiger moth</name>
    <name type="synonym">Phalaena plantaginis</name>
    <dbReference type="NCBI Taxonomy" id="874455"/>
    <lineage>
        <taxon>Eukaryota</taxon>
        <taxon>Metazoa</taxon>
        <taxon>Ecdysozoa</taxon>
        <taxon>Arthropoda</taxon>
        <taxon>Hexapoda</taxon>
        <taxon>Insecta</taxon>
        <taxon>Pterygota</taxon>
        <taxon>Neoptera</taxon>
        <taxon>Endopterygota</taxon>
        <taxon>Lepidoptera</taxon>
        <taxon>Glossata</taxon>
        <taxon>Ditrysia</taxon>
        <taxon>Noctuoidea</taxon>
        <taxon>Erebidae</taxon>
        <taxon>Arctiinae</taxon>
        <taxon>Arctia</taxon>
    </lineage>
</organism>
<evidence type="ECO:0000313" key="2">
    <source>
        <dbReference type="EMBL" id="CAB3223926.1"/>
    </source>
</evidence>
<evidence type="ECO:0000256" key="1">
    <source>
        <dbReference type="SAM" id="MobiDB-lite"/>
    </source>
</evidence>
<proteinExistence type="predicted"/>
<protein>
    <submittedName>
        <fullName evidence="2">Uncharacterized protein</fullName>
    </submittedName>
</protein>
<name>A0A8S0YVY0_ARCPL</name>